<feature type="transmembrane region" description="Helical" evidence="1">
    <location>
        <begin position="31"/>
        <end position="53"/>
    </location>
</feature>
<dbReference type="Proteomes" id="UP000005744">
    <property type="component" value="Unassembled WGS sequence"/>
</dbReference>
<dbReference type="Gene3D" id="3.40.50.1110">
    <property type="entry name" value="SGNH hydrolase"/>
    <property type="match status" value="1"/>
</dbReference>
<name>I3CHK1_9GAMM</name>
<dbReference type="GO" id="GO:0016788">
    <property type="term" value="F:hydrolase activity, acting on ester bonds"/>
    <property type="evidence" value="ECO:0007669"/>
    <property type="project" value="UniProtKB-ARBA"/>
</dbReference>
<dbReference type="SUPFAM" id="SSF52266">
    <property type="entry name" value="SGNH hydrolase"/>
    <property type="match status" value="1"/>
</dbReference>
<organism evidence="2 3">
    <name type="scientific">Beggiatoa alba B18LD</name>
    <dbReference type="NCBI Taxonomy" id="395493"/>
    <lineage>
        <taxon>Bacteria</taxon>
        <taxon>Pseudomonadati</taxon>
        <taxon>Pseudomonadota</taxon>
        <taxon>Gammaproteobacteria</taxon>
        <taxon>Thiotrichales</taxon>
        <taxon>Thiotrichaceae</taxon>
        <taxon>Beggiatoa</taxon>
    </lineage>
</organism>
<accession>I3CHK1</accession>
<keyword evidence="1" id="KW-1133">Transmembrane helix</keyword>
<keyword evidence="3" id="KW-1185">Reference proteome</keyword>
<dbReference type="AlphaFoldDB" id="I3CHK1"/>
<keyword evidence="1" id="KW-0472">Membrane</keyword>
<gene>
    <name evidence="2" type="ORF">BegalDRAFT_2239</name>
</gene>
<keyword evidence="1" id="KW-0812">Transmembrane</keyword>
<sequence>MSLILSIFTLSLIFIKYWKKPSKLKNSLINASLSFFTVAFVLLFLEIGAYLFIVRSDSFSFTLANKRWFNTYWQPINTLGYRDDNYSLEQLKNNKVVFVVGDSFIAGQGIKDYKNRISNLLEEKLGKGWLVANIAQVGWSTPDEYQGIIKYPYKPNIIVLSYFIDDIRQASSQLNEDSQFRWQQLLQPVPSYLQGIVNQSYLANYFYWQWYRSHNNQPESIYWEKMQGYYTNPVTWGIHQQELKSIIDYAKAHQITLIPILFPNLVSLEKSKPILDKVAVFFQEQGTTPINLTTLFAGKTPAELVVNQVDAHPNEWVNQQVSEIVFKVIKAQ</sequence>
<proteinExistence type="predicted"/>
<evidence type="ECO:0008006" key="4">
    <source>
        <dbReference type="Google" id="ProtNLM"/>
    </source>
</evidence>
<dbReference type="STRING" id="395493.BegalDRAFT_2239"/>
<reference evidence="2 3" key="1">
    <citation type="submission" date="2011-11" db="EMBL/GenBank/DDBJ databases">
        <title>Improved High-Quality Draft sequence of Beggiatoa alba B18lD.</title>
        <authorList>
            <consortium name="US DOE Joint Genome Institute"/>
            <person name="Lucas S."/>
            <person name="Han J."/>
            <person name="Lapidus A."/>
            <person name="Cheng J.-F."/>
            <person name="Goodwin L."/>
            <person name="Pitluck S."/>
            <person name="Peters L."/>
            <person name="Mikhailova N."/>
            <person name="Held B."/>
            <person name="Detter J.C."/>
            <person name="Han C."/>
            <person name="Tapia R."/>
            <person name="Land M."/>
            <person name="Hauser L."/>
            <person name="Kyrpides N."/>
            <person name="Ivanova N."/>
            <person name="Pagani I."/>
            <person name="Samuel K."/>
            <person name="Teske A."/>
            <person name="Mueller J."/>
            <person name="Woyke T."/>
        </authorList>
    </citation>
    <scope>NUCLEOTIDE SEQUENCE [LARGE SCALE GENOMIC DNA]</scope>
    <source>
        <strain evidence="2 3">B18LD</strain>
    </source>
</reference>
<evidence type="ECO:0000256" key="1">
    <source>
        <dbReference type="SAM" id="Phobius"/>
    </source>
</evidence>
<evidence type="ECO:0000313" key="3">
    <source>
        <dbReference type="Proteomes" id="UP000005744"/>
    </source>
</evidence>
<protein>
    <recommendedName>
        <fullName evidence="4">SGNH hydrolase-type esterase domain-containing protein</fullName>
    </recommendedName>
</protein>
<evidence type="ECO:0000313" key="2">
    <source>
        <dbReference type="EMBL" id="EIJ43094.1"/>
    </source>
</evidence>
<dbReference type="eggNOG" id="COG2755">
    <property type="taxonomic scope" value="Bacteria"/>
</dbReference>
<dbReference type="HOGENOM" id="CLU_741314_0_0_6"/>
<dbReference type="InterPro" id="IPR036514">
    <property type="entry name" value="SGNH_hydro_sf"/>
</dbReference>
<dbReference type="EMBL" id="JH600070">
    <property type="protein sequence ID" value="EIJ43094.1"/>
    <property type="molecule type" value="Genomic_DNA"/>
</dbReference>